<evidence type="ECO:0000256" key="2">
    <source>
        <dbReference type="ARBA" id="ARBA00022692"/>
    </source>
</evidence>
<organism evidence="6 7">
    <name type="scientific">Tortispora caseinolytica NRRL Y-17796</name>
    <dbReference type="NCBI Taxonomy" id="767744"/>
    <lineage>
        <taxon>Eukaryota</taxon>
        <taxon>Fungi</taxon>
        <taxon>Dikarya</taxon>
        <taxon>Ascomycota</taxon>
        <taxon>Saccharomycotina</taxon>
        <taxon>Trigonopsidomycetes</taxon>
        <taxon>Trigonopsidales</taxon>
        <taxon>Trigonopsidaceae</taxon>
        <taxon>Tortispora</taxon>
    </lineage>
</organism>
<sequence length="484" mass="54137">MKSEYPDFSDSERNVTVKPRKWYERSLKIGKWQLYPLNHSFVQLIIVAFVCFLCPGMFNALSGLGGAGQLDPNTINNASTALYCTFATIGFFAGTICNIIGVRACLFLGSIGYAIYSGSLLCYSHTRNSGFTIFAGALLGVCAALLWTAQGVIMMSYPTEGYKGRYIGTFWAIFNLGAVIGALIPLAQNIKIGTKGSVKDSTYATFLGLICAGIVLSSVLLSPSKVVHDDGSPVQIKETVGCKEEIMMLYKVLKSDTYILWLFPMFFASNWFYTYQFNDFNLALFNVRTRSLNNVLYWTFQIIGALIFGFLIDLKQFKRRSRAIAAWVVIFAATFIIWGFAYLSQTGYDRITEKQIDMNWTEKNYSRYCVLYIFFGIYDSIYQSYCYWLIGALTNDPHKLALFAGFLKGIQSAGAAIVWRLDAMHAPYMNILASTWTLLGASLLFCIPIAFMKITDTTAESLYEDADCLLVTKIDENNASKNGH</sequence>
<dbReference type="PANTHER" id="PTHR23294">
    <property type="entry name" value="ET TRANSLATION PRODUCT-RELATED"/>
    <property type="match status" value="1"/>
</dbReference>
<feature type="transmembrane region" description="Helical" evidence="5">
    <location>
        <begin position="132"/>
        <end position="154"/>
    </location>
</feature>
<feature type="transmembrane region" description="Helical" evidence="5">
    <location>
        <begin position="106"/>
        <end position="126"/>
    </location>
</feature>
<dbReference type="Pfam" id="PF07690">
    <property type="entry name" value="MFS_1"/>
    <property type="match status" value="1"/>
</dbReference>
<keyword evidence="2 5" id="KW-0812">Transmembrane</keyword>
<keyword evidence="7" id="KW-1185">Reference proteome</keyword>
<evidence type="ECO:0000256" key="1">
    <source>
        <dbReference type="ARBA" id="ARBA00004141"/>
    </source>
</evidence>
<dbReference type="GO" id="GO:0022857">
    <property type="term" value="F:transmembrane transporter activity"/>
    <property type="evidence" value="ECO:0007669"/>
    <property type="project" value="InterPro"/>
</dbReference>
<evidence type="ECO:0000256" key="5">
    <source>
        <dbReference type="SAM" id="Phobius"/>
    </source>
</evidence>
<evidence type="ECO:0008006" key="8">
    <source>
        <dbReference type="Google" id="ProtNLM"/>
    </source>
</evidence>
<gene>
    <name evidence="6" type="ORF">CANCADRAFT_32301</name>
</gene>
<dbReference type="Proteomes" id="UP000095023">
    <property type="component" value="Unassembled WGS sequence"/>
</dbReference>
<keyword evidence="3 5" id="KW-1133">Transmembrane helix</keyword>
<evidence type="ECO:0000313" key="7">
    <source>
        <dbReference type="Proteomes" id="UP000095023"/>
    </source>
</evidence>
<feature type="transmembrane region" description="Helical" evidence="5">
    <location>
        <begin position="41"/>
        <end position="60"/>
    </location>
</feature>
<feature type="transmembrane region" description="Helical" evidence="5">
    <location>
        <begin position="431"/>
        <end position="451"/>
    </location>
</feature>
<feature type="transmembrane region" description="Helical" evidence="5">
    <location>
        <begin position="257"/>
        <end position="275"/>
    </location>
</feature>
<dbReference type="InterPro" id="IPR036259">
    <property type="entry name" value="MFS_trans_sf"/>
</dbReference>
<dbReference type="AlphaFoldDB" id="A0A1E4TB22"/>
<protein>
    <recommendedName>
        <fullName evidence="8">Major facilitator superfamily (MFS) profile domain-containing protein</fullName>
    </recommendedName>
</protein>
<feature type="transmembrane region" description="Helical" evidence="5">
    <location>
        <begin position="295"/>
        <end position="312"/>
    </location>
</feature>
<evidence type="ECO:0000313" key="6">
    <source>
        <dbReference type="EMBL" id="ODV88848.1"/>
    </source>
</evidence>
<dbReference type="InterPro" id="IPR011701">
    <property type="entry name" value="MFS"/>
</dbReference>
<dbReference type="PANTHER" id="PTHR23294:SF59">
    <property type="entry name" value="UNC93-LIKE PROTEIN C922.05C"/>
    <property type="match status" value="1"/>
</dbReference>
<proteinExistence type="predicted"/>
<dbReference type="InterPro" id="IPR051617">
    <property type="entry name" value="UNC-93-like_regulator"/>
</dbReference>
<evidence type="ECO:0000256" key="3">
    <source>
        <dbReference type="ARBA" id="ARBA00022989"/>
    </source>
</evidence>
<feature type="transmembrane region" description="Helical" evidence="5">
    <location>
        <begin position="202"/>
        <end position="221"/>
    </location>
</feature>
<dbReference type="Gene3D" id="1.20.1250.20">
    <property type="entry name" value="MFS general substrate transporter like domains"/>
    <property type="match status" value="1"/>
</dbReference>
<reference evidence="7" key="1">
    <citation type="submission" date="2016-02" db="EMBL/GenBank/DDBJ databases">
        <title>Comparative genomics of biotechnologically important yeasts.</title>
        <authorList>
            <consortium name="DOE Joint Genome Institute"/>
            <person name="Riley R."/>
            <person name="Haridas S."/>
            <person name="Wolfe K.H."/>
            <person name="Lopes M.R."/>
            <person name="Hittinger C.T."/>
            <person name="Goker M."/>
            <person name="Salamov A."/>
            <person name="Wisecaver J."/>
            <person name="Long T.M."/>
            <person name="Aerts A.L."/>
            <person name="Barry K."/>
            <person name="Choi C."/>
            <person name="Clum A."/>
            <person name="Coughlan A.Y."/>
            <person name="Deshpande S."/>
            <person name="Douglass A.P."/>
            <person name="Hanson S.J."/>
            <person name="Klenk H.-P."/>
            <person name="Labutti K."/>
            <person name="Lapidus A."/>
            <person name="Lindquist E."/>
            <person name="Lipzen A."/>
            <person name="Meier-Kolthoff J.P."/>
            <person name="Ohm R.A."/>
            <person name="Otillar R.P."/>
            <person name="Pangilinan J."/>
            <person name="Peng Y."/>
            <person name="Rokas A."/>
            <person name="Rosa C.A."/>
            <person name="Scheuner C."/>
            <person name="Sibirny A.A."/>
            <person name="Slot J.C."/>
            <person name="Stielow J.B."/>
            <person name="Sun H."/>
            <person name="Kurtzman C.P."/>
            <person name="Blackwell M."/>
            <person name="Jeffries T.W."/>
            <person name="Grigoriev I.V."/>
        </authorList>
    </citation>
    <scope>NUCLEOTIDE SEQUENCE [LARGE SCALE GENOMIC DNA]</scope>
    <source>
        <strain evidence="7">NRRL Y-17796</strain>
    </source>
</reference>
<feature type="transmembrane region" description="Helical" evidence="5">
    <location>
        <begin position="365"/>
        <end position="388"/>
    </location>
</feature>
<dbReference type="OrthoDB" id="196103at2759"/>
<feature type="transmembrane region" description="Helical" evidence="5">
    <location>
        <begin position="80"/>
        <end position="99"/>
    </location>
</feature>
<dbReference type="EMBL" id="KV453843">
    <property type="protein sequence ID" value="ODV88848.1"/>
    <property type="molecule type" value="Genomic_DNA"/>
</dbReference>
<dbReference type="SUPFAM" id="SSF103473">
    <property type="entry name" value="MFS general substrate transporter"/>
    <property type="match status" value="1"/>
</dbReference>
<dbReference type="GO" id="GO:0016020">
    <property type="term" value="C:membrane"/>
    <property type="evidence" value="ECO:0007669"/>
    <property type="project" value="UniProtKB-SubCell"/>
</dbReference>
<comment type="subcellular location">
    <subcellularLocation>
        <location evidence="1">Membrane</location>
        <topology evidence="1">Multi-pass membrane protein</topology>
    </subcellularLocation>
</comment>
<evidence type="ECO:0000256" key="4">
    <source>
        <dbReference type="ARBA" id="ARBA00023136"/>
    </source>
</evidence>
<keyword evidence="4 5" id="KW-0472">Membrane</keyword>
<feature type="transmembrane region" description="Helical" evidence="5">
    <location>
        <begin position="324"/>
        <end position="345"/>
    </location>
</feature>
<feature type="transmembrane region" description="Helical" evidence="5">
    <location>
        <begin position="400"/>
        <end position="419"/>
    </location>
</feature>
<feature type="transmembrane region" description="Helical" evidence="5">
    <location>
        <begin position="166"/>
        <end position="187"/>
    </location>
</feature>
<accession>A0A1E4TB22</accession>
<name>A0A1E4TB22_9ASCO</name>